<dbReference type="NCBIfam" id="NF047593">
    <property type="entry name" value="IS66_ISAeme5_TnpA"/>
    <property type="match status" value="1"/>
</dbReference>
<sequence length="108" mass="12647">MDVKETSNHVPSGYVEKMSRIYEEWRESDLSLKAFCETQDEVTYSQLHYFRLTYRPEDIQQERPTGWAKINMQAPTTKLDLHVGPYKVVIPPGFDKELLTELLEVITP</sequence>
<gene>
    <name evidence="1" type="ORF">ACFS5P_18640</name>
</gene>
<evidence type="ECO:0000313" key="1">
    <source>
        <dbReference type="EMBL" id="MFD2913913.1"/>
    </source>
</evidence>
<dbReference type="RefSeq" id="WP_204731098.1">
    <property type="nucleotide sequence ID" value="NZ_JAFBDK010000045.1"/>
</dbReference>
<comment type="caution">
    <text evidence="1">The sequence shown here is derived from an EMBL/GenBank/DDBJ whole genome shotgun (WGS) entry which is preliminary data.</text>
</comment>
<protein>
    <submittedName>
        <fullName evidence="1">Uncharacterized protein</fullName>
    </submittedName>
</protein>
<name>A0ABW5ZQB5_9BACL</name>
<organism evidence="1 2">
    <name type="scientific">Jeotgalibacillus terrae</name>
    <dbReference type="NCBI Taxonomy" id="587735"/>
    <lineage>
        <taxon>Bacteria</taxon>
        <taxon>Bacillati</taxon>
        <taxon>Bacillota</taxon>
        <taxon>Bacilli</taxon>
        <taxon>Bacillales</taxon>
        <taxon>Caryophanaceae</taxon>
        <taxon>Jeotgalibacillus</taxon>
    </lineage>
</organism>
<reference evidence="2" key="1">
    <citation type="journal article" date="2019" name="Int. J. Syst. Evol. Microbiol.">
        <title>The Global Catalogue of Microorganisms (GCM) 10K type strain sequencing project: providing services to taxonomists for standard genome sequencing and annotation.</title>
        <authorList>
            <consortium name="The Broad Institute Genomics Platform"/>
            <consortium name="The Broad Institute Genome Sequencing Center for Infectious Disease"/>
            <person name="Wu L."/>
            <person name="Ma J."/>
        </authorList>
    </citation>
    <scope>NUCLEOTIDE SEQUENCE [LARGE SCALE GENOMIC DNA]</scope>
    <source>
        <strain evidence="2">KCTC 13528</strain>
    </source>
</reference>
<dbReference type="EMBL" id="JBHUPG010000046">
    <property type="protein sequence ID" value="MFD2913913.1"/>
    <property type="molecule type" value="Genomic_DNA"/>
</dbReference>
<proteinExistence type="predicted"/>
<accession>A0ABW5ZQB5</accession>
<dbReference type="Proteomes" id="UP001597561">
    <property type="component" value="Unassembled WGS sequence"/>
</dbReference>
<evidence type="ECO:0000313" key="2">
    <source>
        <dbReference type="Proteomes" id="UP001597561"/>
    </source>
</evidence>
<keyword evidence="2" id="KW-1185">Reference proteome</keyword>